<dbReference type="InterPro" id="IPR018321">
    <property type="entry name" value="Glucosamine6P_isomerase_CS"/>
</dbReference>
<feature type="active site" description="Proton acceptor; for ring-opening step" evidence="3">
    <location>
        <position position="154"/>
    </location>
</feature>
<feature type="site" description="Part of the allosteric site" evidence="3">
    <location>
        <position position="162"/>
    </location>
</feature>
<comment type="catalytic activity">
    <reaction evidence="3">
        <text>alpha-D-glucosamine 6-phosphate + H2O = beta-D-fructose 6-phosphate + NH4(+)</text>
        <dbReference type="Rhea" id="RHEA:12172"/>
        <dbReference type="ChEBI" id="CHEBI:15377"/>
        <dbReference type="ChEBI" id="CHEBI:28938"/>
        <dbReference type="ChEBI" id="CHEBI:57634"/>
        <dbReference type="ChEBI" id="CHEBI:75989"/>
        <dbReference type="EC" id="3.5.99.6"/>
    </reaction>
</comment>
<sequence>MVYTTIRSPTQIGRLSVEVVIVPDARTGGELIAASIGRLLGHKPDALLGVATGSSPLPIYEALTAKVRAGEVDASRARICQLDEYVGLPAGHPESYRSVVLREVVEPLGLTEASFMGPDGSAEDIQAACEAYDRSLAEAGGVDLQLLGIGTDGHIGFNEPCSSLASRTRIKTLTEQTRVDNARFFEGDIDQVPHHVITQGIGTILEARHLVLLATGEGKAEAVAQTVEGPVAALVPASALQLHPHATVVVDEAAASKLKLADYFRATYAAKPVWQGL</sequence>
<dbReference type="Proteomes" id="UP001500403">
    <property type="component" value="Unassembled WGS sequence"/>
</dbReference>
<feature type="active site" description="For ring-opening step" evidence="3">
    <location>
        <position position="159"/>
    </location>
</feature>
<comment type="function">
    <text evidence="3">Catalyzes the reversible isomerization-deamination of glucosamine 6-phosphate (GlcN6P) to form fructose 6-phosphate (Fru6P) and ammonium ion.</text>
</comment>
<feature type="site" description="Part of the allosteric site" evidence="3">
    <location>
        <position position="172"/>
    </location>
</feature>
<comment type="activity regulation">
    <text evidence="3">Allosterically activated by N-acetylglucosamine 6-phosphate (GlcNAc6P).</text>
</comment>
<dbReference type="NCBIfam" id="NF001684">
    <property type="entry name" value="PRK00443.1-4"/>
    <property type="match status" value="1"/>
</dbReference>
<feature type="active site" description="For ring-opening step" evidence="3">
    <location>
        <position position="152"/>
    </location>
</feature>
<dbReference type="InterPro" id="IPR004547">
    <property type="entry name" value="Glucosamine6P_isomerase"/>
</dbReference>
<feature type="active site" description="Proton acceptor; for enolization step" evidence="3">
    <location>
        <position position="83"/>
    </location>
</feature>
<dbReference type="PANTHER" id="PTHR11280:SF5">
    <property type="entry name" value="GLUCOSAMINE-6-PHOSPHATE ISOMERASE"/>
    <property type="match status" value="1"/>
</dbReference>
<reference evidence="6" key="1">
    <citation type="journal article" date="2019" name="Int. J. Syst. Evol. Microbiol.">
        <title>The Global Catalogue of Microorganisms (GCM) 10K type strain sequencing project: providing services to taxonomists for standard genome sequencing and annotation.</title>
        <authorList>
            <consortium name="The Broad Institute Genomics Platform"/>
            <consortium name="The Broad Institute Genome Sequencing Center for Infectious Disease"/>
            <person name="Wu L."/>
            <person name="Ma J."/>
        </authorList>
    </citation>
    <scope>NUCLEOTIDE SEQUENCE [LARGE SCALE GENOMIC DNA]</scope>
    <source>
        <strain evidence="6">JCM 9088</strain>
    </source>
</reference>
<dbReference type="EC" id="3.5.99.6" evidence="3"/>
<dbReference type="Pfam" id="PF01182">
    <property type="entry name" value="Glucosamine_iso"/>
    <property type="match status" value="1"/>
</dbReference>
<comment type="caution">
    <text evidence="3">Lacks conserved residue(s) required for the propagation of feature annotation.</text>
</comment>
<organism evidence="5 6">
    <name type="scientific">Streptomyces enissocaesilis</name>
    <dbReference type="NCBI Taxonomy" id="332589"/>
    <lineage>
        <taxon>Bacteria</taxon>
        <taxon>Bacillati</taxon>
        <taxon>Actinomycetota</taxon>
        <taxon>Actinomycetes</taxon>
        <taxon>Kitasatosporales</taxon>
        <taxon>Streptomycetaceae</taxon>
        <taxon>Streptomyces</taxon>
        <taxon>Streptomyces rochei group</taxon>
    </lineage>
</organism>
<dbReference type="HAMAP" id="MF_01241">
    <property type="entry name" value="GlcN6P_deamin"/>
    <property type="match status" value="1"/>
</dbReference>
<evidence type="ECO:0000256" key="3">
    <source>
        <dbReference type="HAMAP-Rule" id="MF_01241"/>
    </source>
</evidence>
<gene>
    <name evidence="3 5" type="primary">nagB</name>
    <name evidence="5" type="ORF">GCM10010446_41600</name>
</gene>
<accession>A0ABP6K055</accession>
<dbReference type="Gene3D" id="3.40.50.1360">
    <property type="match status" value="1"/>
</dbReference>
<evidence type="ECO:0000313" key="6">
    <source>
        <dbReference type="Proteomes" id="UP001500403"/>
    </source>
</evidence>
<evidence type="ECO:0000259" key="4">
    <source>
        <dbReference type="Pfam" id="PF01182"/>
    </source>
</evidence>
<protein>
    <recommendedName>
        <fullName evidence="3">Glucosamine-6-phosphate deaminase</fullName>
        <ecNumber evidence="3">3.5.99.6</ecNumber>
    </recommendedName>
    <alternativeName>
        <fullName evidence="3">GlcN6P deaminase</fullName>
        <shortName evidence="3">GNPDA</shortName>
    </alternativeName>
    <alternativeName>
        <fullName evidence="3">Glucosamine-6-phosphate isomerase</fullName>
    </alternativeName>
</protein>
<dbReference type="EMBL" id="BAAAUD010000041">
    <property type="protein sequence ID" value="GAA2952093.1"/>
    <property type="molecule type" value="Genomic_DNA"/>
</dbReference>
<evidence type="ECO:0000256" key="1">
    <source>
        <dbReference type="ARBA" id="ARBA00022801"/>
    </source>
</evidence>
<feature type="site" description="Part of the allosteric site" evidence="3">
    <location>
        <position position="169"/>
    </location>
</feature>
<name>A0ABP6K055_9ACTN</name>
<comment type="pathway">
    <text evidence="3">Amino-sugar metabolism; N-acetylneuraminate degradation; D-fructose 6-phosphate from N-acetylneuraminate: step 5/5.</text>
</comment>
<dbReference type="PROSITE" id="PS01161">
    <property type="entry name" value="GLC_GALNAC_ISOMERASE"/>
    <property type="match status" value="1"/>
</dbReference>
<dbReference type="NCBIfam" id="TIGR00502">
    <property type="entry name" value="nagB"/>
    <property type="match status" value="1"/>
</dbReference>
<dbReference type="InterPro" id="IPR006148">
    <property type="entry name" value="Glc/Gal-6P_isomerase"/>
</dbReference>
<keyword evidence="1 3" id="KW-0378">Hydrolase</keyword>
<dbReference type="InterPro" id="IPR037171">
    <property type="entry name" value="NagB/RpiA_transferase-like"/>
</dbReference>
<feature type="domain" description="Glucosamine/galactosamine-6-phosphate isomerase" evidence="4">
    <location>
        <begin position="29"/>
        <end position="242"/>
    </location>
</feature>
<dbReference type="CDD" id="cd01399">
    <property type="entry name" value="GlcN6P_deaminase"/>
    <property type="match status" value="1"/>
</dbReference>
<comment type="caution">
    <text evidence="5">The sequence shown here is derived from an EMBL/GenBank/DDBJ whole genome shotgun (WGS) entry which is preliminary data.</text>
</comment>
<proteinExistence type="inferred from homology"/>
<keyword evidence="2 3" id="KW-0119">Carbohydrate metabolism</keyword>
<evidence type="ECO:0000313" key="5">
    <source>
        <dbReference type="EMBL" id="GAA2952093.1"/>
    </source>
</evidence>
<dbReference type="PANTHER" id="PTHR11280">
    <property type="entry name" value="GLUCOSAMINE-6-PHOSPHATE ISOMERASE"/>
    <property type="match status" value="1"/>
</dbReference>
<keyword evidence="3" id="KW-0021">Allosteric enzyme</keyword>
<feature type="site" description="Part of the allosteric site" evidence="3">
    <location>
        <position position="171"/>
    </location>
</feature>
<comment type="similarity">
    <text evidence="3">Belongs to the glucosamine/galactosamine-6-phosphate isomerase family. NagB subfamily.</text>
</comment>
<evidence type="ECO:0000256" key="2">
    <source>
        <dbReference type="ARBA" id="ARBA00023277"/>
    </source>
</evidence>
<keyword evidence="6" id="KW-1185">Reference proteome</keyword>
<dbReference type="SUPFAM" id="SSF100950">
    <property type="entry name" value="NagB/RpiA/CoA transferase-like"/>
    <property type="match status" value="1"/>
</dbReference>